<dbReference type="EC" id="3.1.3.25" evidence="8"/>
<evidence type="ECO:0000256" key="8">
    <source>
        <dbReference type="RuleBase" id="RU364068"/>
    </source>
</evidence>
<dbReference type="PANTHER" id="PTHR20854">
    <property type="entry name" value="INOSITOL MONOPHOSPHATASE"/>
    <property type="match status" value="1"/>
</dbReference>
<dbReference type="InterPro" id="IPR020583">
    <property type="entry name" value="Inositol_monoP_metal-BS"/>
</dbReference>
<feature type="binding site" evidence="7">
    <location>
        <position position="95"/>
    </location>
    <ligand>
        <name>Mg(2+)</name>
        <dbReference type="ChEBI" id="CHEBI:18420"/>
        <label>1</label>
        <note>catalytic</note>
    </ligand>
</feature>
<organism evidence="9 10">
    <name type="scientific">Rhynchophorus ferrugineus</name>
    <name type="common">Red palm weevil</name>
    <name type="synonym">Curculio ferrugineus</name>
    <dbReference type="NCBI Taxonomy" id="354439"/>
    <lineage>
        <taxon>Eukaryota</taxon>
        <taxon>Metazoa</taxon>
        <taxon>Ecdysozoa</taxon>
        <taxon>Arthropoda</taxon>
        <taxon>Hexapoda</taxon>
        <taxon>Insecta</taxon>
        <taxon>Pterygota</taxon>
        <taxon>Neoptera</taxon>
        <taxon>Endopterygota</taxon>
        <taxon>Coleoptera</taxon>
        <taxon>Polyphaga</taxon>
        <taxon>Cucujiformia</taxon>
        <taxon>Curculionidae</taxon>
        <taxon>Dryophthorinae</taxon>
        <taxon>Rhynchophorus</taxon>
    </lineage>
</organism>
<evidence type="ECO:0000256" key="1">
    <source>
        <dbReference type="ARBA" id="ARBA00001946"/>
    </source>
</evidence>
<reference evidence="9" key="1">
    <citation type="submission" date="2020-08" db="EMBL/GenBank/DDBJ databases">
        <title>Genome sequencing and assembly of the red palm weevil Rhynchophorus ferrugineus.</title>
        <authorList>
            <person name="Dias G.B."/>
            <person name="Bergman C.M."/>
            <person name="Manee M."/>
        </authorList>
    </citation>
    <scope>NUCLEOTIDE SEQUENCE</scope>
    <source>
        <strain evidence="9">AA-2017</strain>
        <tissue evidence="9">Whole larva</tissue>
    </source>
</reference>
<protein>
    <recommendedName>
        <fullName evidence="8">Inositol-1-monophosphatase</fullName>
        <ecNumber evidence="8">3.1.3.25</ecNumber>
    </recommendedName>
</protein>
<dbReference type="PANTHER" id="PTHR20854:SF25">
    <property type="entry name" value="INOSITOL-1-MONOPHOSPHATASE"/>
    <property type="match status" value="1"/>
</dbReference>
<feature type="binding site" evidence="7">
    <location>
        <position position="93"/>
    </location>
    <ligand>
        <name>Mg(2+)</name>
        <dbReference type="ChEBI" id="CHEBI:18420"/>
        <label>2</label>
    </ligand>
</feature>
<accession>A0A834ID16</accession>
<feature type="binding site" evidence="7">
    <location>
        <position position="223"/>
    </location>
    <ligand>
        <name>Mg(2+)</name>
        <dbReference type="ChEBI" id="CHEBI:18420"/>
        <label>1</label>
        <note>catalytic</note>
    </ligand>
</feature>
<comment type="pathway">
    <text evidence="2 8">Polyol metabolism; myo-inositol biosynthesis; myo-inositol from D-glucose 6-phosphate: step 2/2.</text>
</comment>
<keyword evidence="4 7" id="KW-0479">Metal-binding</keyword>
<dbReference type="CDD" id="cd01639">
    <property type="entry name" value="IMPase"/>
    <property type="match status" value="1"/>
</dbReference>
<dbReference type="FunFam" id="3.30.540.10:FF:000004">
    <property type="entry name" value="Inositol-1-monophosphatase"/>
    <property type="match status" value="1"/>
</dbReference>
<feature type="binding site" evidence="7">
    <location>
        <position position="96"/>
    </location>
    <ligand>
        <name>Mg(2+)</name>
        <dbReference type="ChEBI" id="CHEBI:18420"/>
        <label>1</label>
        <note>catalytic</note>
    </ligand>
</feature>
<dbReference type="InterPro" id="IPR000760">
    <property type="entry name" value="Inositol_monophosphatase-like"/>
</dbReference>
<sequence>MPDKMEQVHAYYDYILPLILEAGKSMASAGKVDVEYKESKVWNLVTIYDKKIEKILIRKIKERYPDHKHIGEEETEKAKEMAKLTDAPTWIIDPIDGTANFTRKMPITCISVGLAVNKEQVLGIVYNPYLDELFTAFKGEGAYFNGKRIYTSGCTDIKKSVMNYEISVARRNEHYYNLYMYRFKHLIKIIQGFRSLGCVVLGLCYVACGRTDAYQCDGLYPWDAAAGTLIVREAGGYVTDSSGKEFDLMDPNFLATATKQLSDEYMAIERLADEEQINSAKENKSFVP</sequence>
<evidence type="ECO:0000256" key="6">
    <source>
        <dbReference type="ARBA" id="ARBA00022842"/>
    </source>
</evidence>
<dbReference type="PRINTS" id="PR00378">
    <property type="entry name" value="LIIMPHPHTASE"/>
</dbReference>
<evidence type="ECO:0000313" key="10">
    <source>
        <dbReference type="Proteomes" id="UP000625711"/>
    </source>
</evidence>
<dbReference type="PRINTS" id="PR00377">
    <property type="entry name" value="IMPHPHTASES"/>
</dbReference>
<name>A0A834ID16_RHYFE</name>
<dbReference type="GO" id="GO:0007165">
    <property type="term" value="P:signal transduction"/>
    <property type="evidence" value="ECO:0007669"/>
    <property type="project" value="TreeGrafter"/>
</dbReference>
<evidence type="ECO:0000313" key="9">
    <source>
        <dbReference type="EMBL" id="KAF7279002.1"/>
    </source>
</evidence>
<dbReference type="GO" id="GO:0008934">
    <property type="term" value="F:inositol monophosphate 1-phosphatase activity"/>
    <property type="evidence" value="ECO:0007669"/>
    <property type="project" value="InterPro"/>
</dbReference>
<dbReference type="UniPathway" id="UPA00823">
    <property type="reaction ID" value="UER00788"/>
</dbReference>
<dbReference type="GO" id="GO:0006021">
    <property type="term" value="P:inositol biosynthetic process"/>
    <property type="evidence" value="ECO:0007669"/>
    <property type="project" value="UniProtKB-UniPathway"/>
</dbReference>
<evidence type="ECO:0000256" key="7">
    <source>
        <dbReference type="PIRSR" id="PIRSR600760-2"/>
    </source>
</evidence>
<keyword evidence="6 7" id="KW-0460">Magnesium</keyword>
<evidence type="ECO:0000256" key="2">
    <source>
        <dbReference type="ARBA" id="ARBA00005152"/>
    </source>
</evidence>
<dbReference type="Proteomes" id="UP000625711">
    <property type="component" value="Unassembled WGS sequence"/>
</dbReference>
<dbReference type="PROSITE" id="PS00630">
    <property type="entry name" value="IMP_2"/>
    <property type="match status" value="1"/>
</dbReference>
<dbReference type="PROSITE" id="PS00629">
    <property type="entry name" value="IMP_1"/>
    <property type="match status" value="1"/>
</dbReference>
<dbReference type="GO" id="GO:0046872">
    <property type="term" value="F:metal ion binding"/>
    <property type="evidence" value="ECO:0007669"/>
    <property type="project" value="UniProtKB-KW"/>
</dbReference>
<evidence type="ECO:0000256" key="4">
    <source>
        <dbReference type="ARBA" id="ARBA00022723"/>
    </source>
</evidence>
<dbReference type="Pfam" id="PF00459">
    <property type="entry name" value="Inositol_P"/>
    <property type="match status" value="1"/>
</dbReference>
<dbReference type="SUPFAM" id="SSF56655">
    <property type="entry name" value="Carbohydrate phosphatase"/>
    <property type="match status" value="1"/>
</dbReference>
<comment type="catalytic activity">
    <reaction evidence="8">
        <text>a myo-inositol phosphate + H2O = myo-inositol + phosphate</text>
        <dbReference type="Rhea" id="RHEA:24056"/>
        <dbReference type="ChEBI" id="CHEBI:15377"/>
        <dbReference type="ChEBI" id="CHEBI:17268"/>
        <dbReference type="ChEBI" id="CHEBI:43474"/>
        <dbReference type="ChEBI" id="CHEBI:84139"/>
        <dbReference type="EC" id="3.1.3.25"/>
    </reaction>
</comment>
<comment type="cofactor">
    <cofactor evidence="1 7 8">
        <name>Mg(2+)</name>
        <dbReference type="ChEBI" id="CHEBI:18420"/>
    </cofactor>
</comment>
<keyword evidence="10" id="KW-1185">Reference proteome</keyword>
<dbReference type="OrthoDB" id="10254945at2759"/>
<comment type="caution">
    <text evidence="9">The sequence shown here is derived from an EMBL/GenBank/DDBJ whole genome shotgun (WGS) entry which is preliminary data.</text>
</comment>
<feature type="binding site" evidence="7">
    <location>
        <position position="72"/>
    </location>
    <ligand>
        <name>Mg(2+)</name>
        <dbReference type="ChEBI" id="CHEBI:18420"/>
        <label>1</label>
        <note>catalytic</note>
    </ligand>
</feature>
<dbReference type="InterPro" id="IPR020550">
    <property type="entry name" value="Inositol_monophosphatase_CS"/>
</dbReference>
<comment type="similarity">
    <text evidence="3 8">Belongs to the inositol monophosphatase superfamily.</text>
</comment>
<proteinExistence type="inferred from homology"/>
<evidence type="ECO:0000256" key="5">
    <source>
        <dbReference type="ARBA" id="ARBA00022801"/>
    </source>
</evidence>
<gene>
    <name evidence="9" type="ORF">GWI33_007728</name>
</gene>
<evidence type="ECO:0000256" key="3">
    <source>
        <dbReference type="ARBA" id="ARBA00009759"/>
    </source>
</evidence>
<dbReference type="InterPro" id="IPR020552">
    <property type="entry name" value="Inositol_monoPase_Li-sen"/>
</dbReference>
<dbReference type="Gene3D" id="3.40.190.80">
    <property type="match status" value="1"/>
</dbReference>
<dbReference type="InterPro" id="IPR033942">
    <property type="entry name" value="IMPase"/>
</dbReference>
<dbReference type="AlphaFoldDB" id="A0A834ID16"/>
<dbReference type="Gene3D" id="3.30.540.10">
    <property type="entry name" value="Fructose-1,6-Bisphosphatase, subunit A, domain 1"/>
    <property type="match status" value="1"/>
</dbReference>
<dbReference type="EMBL" id="JAACXV010000378">
    <property type="protein sequence ID" value="KAF7279002.1"/>
    <property type="molecule type" value="Genomic_DNA"/>
</dbReference>
<keyword evidence="5 8" id="KW-0378">Hydrolase</keyword>
<dbReference type="GO" id="GO:0046854">
    <property type="term" value="P:phosphatidylinositol phosphate biosynthetic process"/>
    <property type="evidence" value="ECO:0007669"/>
    <property type="project" value="InterPro"/>
</dbReference>